<dbReference type="SUPFAM" id="SSF52540">
    <property type="entry name" value="P-loop containing nucleoside triphosphate hydrolases"/>
    <property type="match status" value="1"/>
</dbReference>
<dbReference type="InterPro" id="IPR003439">
    <property type="entry name" value="ABC_transporter-like_ATP-bd"/>
</dbReference>
<keyword evidence="2" id="KW-0813">Transport</keyword>
<evidence type="ECO:0000256" key="2">
    <source>
        <dbReference type="ARBA" id="ARBA00022448"/>
    </source>
</evidence>
<proteinExistence type="inferred from homology"/>
<keyword evidence="10" id="KW-1185">Reference proteome</keyword>
<keyword evidence="6" id="KW-1278">Translocase</keyword>
<dbReference type="SMART" id="SM00382">
    <property type="entry name" value="AAA"/>
    <property type="match status" value="1"/>
</dbReference>
<dbReference type="InterPro" id="IPR027417">
    <property type="entry name" value="P-loop_NTPase"/>
</dbReference>
<accession>A0ABV9Z5G6</accession>
<dbReference type="PROSITE" id="PS00211">
    <property type="entry name" value="ABC_TRANSPORTER_1"/>
    <property type="match status" value="1"/>
</dbReference>
<sequence length="199" mass="20413">MSASGLVVERGERIILTGISLNLSAGDALVVTGPNGAGKSTLLRTLAGLLPAASGTIELKGGNPEAQLSEQVHLLGHSEGTKGSLTVLENLSFWTQALGGTAATIGDALEAVGLAHTADLPASILSAGQRRRLAMARLVSVGRPIWLLDEPATALDTDGVARLGDLVRDHRKAGGIVVAATHADLGWPKLKRMVLGRAV</sequence>
<evidence type="ECO:0000256" key="3">
    <source>
        <dbReference type="ARBA" id="ARBA00022741"/>
    </source>
</evidence>
<comment type="caution">
    <text evidence="9">The sequence shown here is derived from an EMBL/GenBank/DDBJ whole genome shotgun (WGS) entry which is preliminary data.</text>
</comment>
<dbReference type="PROSITE" id="PS50893">
    <property type="entry name" value="ABC_TRANSPORTER_2"/>
    <property type="match status" value="1"/>
</dbReference>
<keyword evidence="4" id="KW-0201">Cytochrome c-type biogenesis</keyword>
<evidence type="ECO:0000256" key="6">
    <source>
        <dbReference type="ARBA" id="ARBA00022967"/>
    </source>
</evidence>
<keyword evidence="7" id="KW-0472">Membrane</keyword>
<evidence type="ECO:0000313" key="9">
    <source>
        <dbReference type="EMBL" id="MFC5069874.1"/>
    </source>
</evidence>
<evidence type="ECO:0000259" key="8">
    <source>
        <dbReference type="PROSITE" id="PS50893"/>
    </source>
</evidence>
<reference evidence="10" key="1">
    <citation type="journal article" date="2019" name="Int. J. Syst. Evol. Microbiol.">
        <title>The Global Catalogue of Microorganisms (GCM) 10K type strain sequencing project: providing services to taxonomists for standard genome sequencing and annotation.</title>
        <authorList>
            <consortium name="The Broad Institute Genomics Platform"/>
            <consortium name="The Broad Institute Genome Sequencing Center for Infectious Disease"/>
            <person name="Wu L."/>
            <person name="Ma J."/>
        </authorList>
    </citation>
    <scope>NUCLEOTIDE SEQUENCE [LARGE SCALE GENOMIC DNA]</scope>
    <source>
        <strain evidence="10">CGMCC 1.16444</strain>
    </source>
</reference>
<keyword evidence="5 9" id="KW-0067">ATP-binding</keyword>
<evidence type="ECO:0000256" key="5">
    <source>
        <dbReference type="ARBA" id="ARBA00022840"/>
    </source>
</evidence>
<name>A0ABV9Z5G6_9HYPH</name>
<gene>
    <name evidence="9" type="primary">ccmA</name>
    <name evidence="9" type="ORF">ACFPFW_17805</name>
</gene>
<dbReference type="PANTHER" id="PTHR43499">
    <property type="entry name" value="ABC TRANSPORTER I FAMILY MEMBER 1"/>
    <property type="match status" value="1"/>
</dbReference>
<dbReference type="InterPro" id="IPR005895">
    <property type="entry name" value="ABC_transptr_haem_export_CcmA"/>
</dbReference>
<evidence type="ECO:0000313" key="10">
    <source>
        <dbReference type="Proteomes" id="UP001595796"/>
    </source>
</evidence>
<feature type="domain" description="ABC transporter" evidence="8">
    <location>
        <begin position="1"/>
        <end position="198"/>
    </location>
</feature>
<comment type="similarity">
    <text evidence="1">Belongs to the ABC transporter superfamily.</text>
</comment>
<dbReference type="Pfam" id="PF00005">
    <property type="entry name" value="ABC_tran"/>
    <property type="match status" value="1"/>
</dbReference>
<dbReference type="EMBL" id="JBHSJF010000008">
    <property type="protein sequence ID" value="MFC5069874.1"/>
    <property type="molecule type" value="Genomic_DNA"/>
</dbReference>
<dbReference type="PANTHER" id="PTHR43499:SF1">
    <property type="entry name" value="ABC TRANSPORTER I FAMILY MEMBER 1"/>
    <property type="match status" value="1"/>
</dbReference>
<keyword evidence="3" id="KW-0547">Nucleotide-binding</keyword>
<evidence type="ECO:0000256" key="4">
    <source>
        <dbReference type="ARBA" id="ARBA00022748"/>
    </source>
</evidence>
<dbReference type="NCBIfam" id="TIGR01189">
    <property type="entry name" value="ccmA"/>
    <property type="match status" value="1"/>
</dbReference>
<organism evidence="9 10">
    <name type="scientific">Flaviflagellibacter deserti</name>
    <dbReference type="NCBI Taxonomy" id="2267266"/>
    <lineage>
        <taxon>Bacteria</taxon>
        <taxon>Pseudomonadati</taxon>
        <taxon>Pseudomonadota</taxon>
        <taxon>Alphaproteobacteria</taxon>
        <taxon>Hyphomicrobiales</taxon>
        <taxon>Flaviflagellibacter</taxon>
    </lineage>
</organism>
<dbReference type="InterPro" id="IPR017871">
    <property type="entry name" value="ABC_transporter-like_CS"/>
</dbReference>
<dbReference type="GO" id="GO:0005524">
    <property type="term" value="F:ATP binding"/>
    <property type="evidence" value="ECO:0007669"/>
    <property type="project" value="UniProtKB-KW"/>
</dbReference>
<evidence type="ECO:0000256" key="1">
    <source>
        <dbReference type="ARBA" id="ARBA00005417"/>
    </source>
</evidence>
<dbReference type="InterPro" id="IPR003593">
    <property type="entry name" value="AAA+_ATPase"/>
</dbReference>
<dbReference type="Gene3D" id="3.40.50.300">
    <property type="entry name" value="P-loop containing nucleotide triphosphate hydrolases"/>
    <property type="match status" value="1"/>
</dbReference>
<protein>
    <submittedName>
        <fullName evidence="9">Heme ABC exporter ATP-binding protein CcmA</fullName>
    </submittedName>
</protein>
<evidence type="ECO:0000256" key="7">
    <source>
        <dbReference type="ARBA" id="ARBA00023136"/>
    </source>
</evidence>
<dbReference type="Proteomes" id="UP001595796">
    <property type="component" value="Unassembled WGS sequence"/>
</dbReference>
<dbReference type="RefSeq" id="WP_379771741.1">
    <property type="nucleotide sequence ID" value="NZ_JBHSJF010000008.1"/>
</dbReference>